<keyword evidence="6" id="KW-0472">Membrane</keyword>
<keyword evidence="2" id="KW-0813">Transport</keyword>
<reference evidence="9" key="1">
    <citation type="submission" date="2023-07" db="EMBL/GenBank/DDBJ databases">
        <title>The genome sequence of Rhodocytophaga aerolata KACC 12507.</title>
        <authorList>
            <person name="Zhang X."/>
        </authorList>
    </citation>
    <scope>NUCLEOTIDE SEQUENCE</scope>
    <source>
        <strain evidence="9">KACC 12507</strain>
    </source>
</reference>
<dbReference type="InterPro" id="IPR008969">
    <property type="entry name" value="CarboxyPept-like_regulatory"/>
</dbReference>
<proteinExistence type="predicted"/>
<evidence type="ECO:0000256" key="2">
    <source>
        <dbReference type="ARBA" id="ARBA00022448"/>
    </source>
</evidence>
<dbReference type="Gene3D" id="2.170.130.10">
    <property type="entry name" value="TonB-dependent receptor, plug domain"/>
    <property type="match status" value="1"/>
</dbReference>
<evidence type="ECO:0000313" key="9">
    <source>
        <dbReference type="EMBL" id="MDO1447254.1"/>
    </source>
</evidence>
<dbReference type="SUPFAM" id="SSF49464">
    <property type="entry name" value="Carboxypeptidase regulatory domain-like"/>
    <property type="match status" value="1"/>
</dbReference>
<dbReference type="InterPro" id="IPR039426">
    <property type="entry name" value="TonB-dep_rcpt-like"/>
</dbReference>
<organism evidence="9 10">
    <name type="scientific">Rhodocytophaga aerolata</name>
    <dbReference type="NCBI Taxonomy" id="455078"/>
    <lineage>
        <taxon>Bacteria</taxon>
        <taxon>Pseudomonadati</taxon>
        <taxon>Bacteroidota</taxon>
        <taxon>Cytophagia</taxon>
        <taxon>Cytophagales</taxon>
        <taxon>Rhodocytophagaceae</taxon>
        <taxon>Rhodocytophaga</taxon>
    </lineage>
</organism>
<evidence type="ECO:0000256" key="3">
    <source>
        <dbReference type="ARBA" id="ARBA00022452"/>
    </source>
</evidence>
<dbReference type="RefSeq" id="WP_302038054.1">
    <property type="nucleotide sequence ID" value="NZ_JAUKPO010000006.1"/>
</dbReference>
<comment type="caution">
    <text evidence="9">The sequence shown here is derived from an EMBL/GenBank/DDBJ whole genome shotgun (WGS) entry which is preliminary data.</text>
</comment>
<dbReference type="EMBL" id="JAUKPO010000006">
    <property type="protein sequence ID" value="MDO1447254.1"/>
    <property type="molecule type" value="Genomic_DNA"/>
</dbReference>
<keyword evidence="10" id="KW-1185">Reference proteome</keyword>
<dbReference type="Proteomes" id="UP001168528">
    <property type="component" value="Unassembled WGS sequence"/>
</dbReference>
<dbReference type="InterPro" id="IPR036942">
    <property type="entry name" value="Beta-barrel_TonB_sf"/>
</dbReference>
<protein>
    <submittedName>
        <fullName evidence="9">TonB-dependent receptor</fullName>
    </submittedName>
</protein>
<comment type="subcellular location">
    <subcellularLocation>
        <location evidence="1">Cell outer membrane</location>
        <topology evidence="1">Multi-pass membrane protein</topology>
    </subcellularLocation>
</comment>
<dbReference type="PANTHER" id="PTHR30069">
    <property type="entry name" value="TONB-DEPENDENT OUTER MEMBRANE RECEPTOR"/>
    <property type="match status" value="1"/>
</dbReference>
<keyword evidence="9" id="KW-0675">Receptor</keyword>
<gene>
    <name evidence="9" type="ORF">Q0590_13370</name>
</gene>
<feature type="domain" description="TonB-dependent receptor plug" evidence="8">
    <location>
        <begin position="137"/>
        <end position="212"/>
    </location>
</feature>
<evidence type="ECO:0000256" key="7">
    <source>
        <dbReference type="ARBA" id="ARBA00023237"/>
    </source>
</evidence>
<evidence type="ECO:0000256" key="5">
    <source>
        <dbReference type="ARBA" id="ARBA00022729"/>
    </source>
</evidence>
<name>A0ABT8R584_9BACT</name>
<dbReference type="PANTHER" id="PTHR30069:SF29">
    <property type="entry name" value="HEMOGLOBIN AND HEMOGLOBIN-HAPTOGLOBIN-BINDING PROTEIN 1-RELATED"/>
    <property type="match status" value="1"/>
</dbReference>
<keyword evidence="4" id="KW-0812">Transmembrane</keyword>
<evidence type="ECO:0000256" key="1">
    <source>
        <dbReference type="ARBA" id="ARBA00004571"/>
    </source>
</evidence>
<dbReference type="Pfam" id="PF07715">
    <property type="entry name" value="Plug"/>
    <property type="match status" value="1"/>
</dbReference>
<accession>A0ABT8R584</accession>
<keyword evidence="5" id="KW-0732">Signal</keyword>
<evidence type="ECO:0000259" key="8">
    <source>
        <dbReference type="Pfam" id="PF07715"/>
    </source>
</evidence>
<dbReference type="InterPro" id="IPR012910">
    <property type="entry name" value="Plug_dom"/>
</dbReference>
<keyword evidence="3" id="KW-1134">Transmembrane beta strand</keyword>
<dbReference type="Gene3D" id="2.60.40.1120">
    <property type="entry name" value="Carboxypeptidase-like, regulatory domain"/>
    <property type="match status" value="1"/>
</dbReference>
<sequence length="780" mass="87145">MFILLSICTTQSFAIAVLEGTLIDKTSKKPVPGATIYVAALAKGTIADDKGYFSLSLPEDEYVISFSAVGYKTQVKQLDIVSNTTMVVEMEEDIKQIQEIVVRGKGIDENVKSVQMSRITLDLVNINKIPLVFGEADIIKAILLQPGISTVGEGAGGFNVRGGRVDQNLVLLDEAPIFNTSHLLGFFTNVNPDAVQEAALYKGNIPAAYGGRLSSLLLMQTKTGNADKLNITGGISTISSRLSVDGPLIKDKLTFLASGRVAYPNLILSLFPKIFNGSRAFFYDGNARLDFRLNDKNRLSLTGYTSYDDFKFPQDTLYGWQTHNATFQWKTLLRSNLAFSFHAIHSHYQFNTKGLQPQYAFLLSSIVRHQELKGQLSYTSGNHRLEAGASAIKYKLDPGSLKPSGDQSNINPFIARKEHALEYSAYISDEWTLSPVITLQAGLRYSAYQSRGPGNVYIYEADVPRREETIIDTVSYNGRKSIKSYGGWEPRVAVKIGLGAATSLKMSYNRTRQYLHLISNTTAISPVDFWKGSDLYVPPQVAEQGAIGIFRNFAGNTYATSVEAYYKTIQNMVEYRNGATLLLNPLLESDLLRAKGKAYGVELLVQKVEGKLTGQVGYTYSRSLTAVQTPFALNQVNGGAYYPSNFDRPHNLTISTQWKTGRGWTMGTNFVYTTGRPATYPDSKYILNNRTIIGYSRRNADRIPDYHRLDVSFSYDTRKVYAETQTTKKHYSVWVFSIYNMYARKNPYSIYFSNDNSRAQAYRLAVFGMFIPSITWNLYF</sequence>
<dbReference type="SUPFAM" id="SSF56935">
    <property type="entry name" value="Porins"/>
    <property type="match status" value="1"/>
</dbReference>
<dbReference type="Gene3D" id="2.40.170.20">
    <property type="entry name" value="TonB-dependent receptor, beta-barrel domain"/>
    <property type="match status" value="1"/>
</dbReference>
<dbReference type="Pfam" id="PF13715">
    <property type="entry name" value="CarbopepD_reg_2"/>
    <property type="match status" value="1"/>
</dbReference>
<evidence type="ECO:0000313" key="10">
    <source>
        <dbReference type="Proteomes" id="UP001168528"/>
    </source>
</evidence>
<evidence type="ECO:0000256" key="4">
    <source>
        <dbReference type="ARBA" id="ARBA00022692"/>
    </source>
</evidence>
<dbReference type="InterPro" id="IPR037066">
    <property type="entry name" value="Plug_dom_sf"/>
</dbReference>
<keyword evidence="7" id="KW-0998">Cell outer membrane</keyword>
<evidence type="ECO:0000256" key="6">
    <source>
        <dbReference type="ARBA" id="ARBA00023136"/>
    </source>
</evidence>